<dbReference type="Gene3D" id="3.40.50.150">
    <property type="entry name" value="Vaccinia Virus protein VP39"/>
    <property type="match status" value="1"/>
</dbReference>
<comment type="caution">
    <text evidence="2">The sequence shown here is derived from an EMBL/GenBank/DDBJ whole genome shotgun (WGS) entry which is preliminary data.</text>
</comment>
<accession>H0E0V3</accession>
<feature type="domain" description="Methyltransferase" evidence="1">
    <location>
        <begin position="72"/>
        <end position="159"/>
    </location>
</feature>
<dbReference type="PATRIC" id="fig|1097667.3.peg.410"/>
<dbReference type="Proteomes" id="UP000005143">
    <property type="component" value="Unassembled WGS sequence"/>
</dbReference>
<gene>
    <name evidence="2" type="ORF">PAI11_04110</name>
</gene>
<dbReference type="OrthoDB" id="4484556at2"/>
<dbReference type="EMBL" id="AGUD01000012">
    <property type="protein sequence ID" value="EHN12717.1"/>
    <property type="molecule type" value="Genomic_DNA"/>
</dbReference>
<dbReference type="AlphaFoldDB" id="H0E0V3"/>
<dbReference type="InterPro" id="IPR029063">
    <property type="entry name" value="SAM-dependent_MTases_sf"/>
</dbReference>
<name>H0E0V3_9ACTN</name>
<keyword evidence="3" id="KW-1185">Reference proteome</keyword>
<dbReference type="InterPro" id="IPR041698">
    <property type="entry name" value="Methyltransf_25"/>
</dbReference>
<reference evidence="2 3" key="1">
    <citation type="journal article" date="2013" name="Biodegradation">
        <title>Quantitative proteomic analysis of ibuprofen-degrading Patulibacter sp. strain I11.</title>
        <authorList>
            <person name="Almeida B."/>
            <person name="Kjeldal H."/>
            <person name="Lolas I."/>
            <person name="Knudsen A.D."/>
            <person name="Carvalho G."/>
            <person name="Nielsen K.L."/>
            <person name="Barreto Crespo M.T."/>
            <person name="Stensballe A."/>
            <person name="Nielsen J.L."/>
        </authorList>
    </citation>
    <scope>NUCLEOTIDE SEQUENCE [LARGE SCALE GENOMIC DNA]</scope>
    <source>
        <strain evidence="2 3">I11</strain>
    </source>
</reference>
<dbReference type="Pfam" id="PF13649">
    <property type="entry name" value="Methyltransf_25"/>
    <property type="match status" value="1"/>
</dbReference>
<evidence type="ECO:0000313" key="2">
    <source>
        <dbReference type="EMBL" id="EHN12717.1"/>
    </source>
</evidence>
<dbReference type="CDD" id="cd02440">
    <property type="entry name" value="AdoMet_MTases"/>
    <property type="match status" value="1"/>
</dbReference>
<organism evidence="2 3">
    <name type="scientific">Patulibacter medicamentivorans</name>
    <dbReference type="NCBI Taxonomy" id="1097667"/>
    <lineage>
        <taxon>Bacteria</taxon>
        <taxon>Bacillati</taxon>
        <taxon>Actinomycetota</taxon>
        <taxon>Thermoleophilia</taxon>
        <taxon>Solirubrobacterales</taxon>
        <taxon>Patulibacteraceae</taxon>
        <taxon>Patulibacter</taxon>
    </lineage>
</organism>
<dbReference type="SUPFAM" id="SSF53335">
    <property type="entry name" value="S-adenosyl-L-methionine-dependent methyltransferases"/>
    <property type="match status" value="1"/>
</dbReference>
<sequence>MNPGAIYGAALERATAPGSEAGTPLARASRAPVVPPVVRDAGGASWPLALDLWLGTATAADERALSRAVGPVLDVGCGPGRHVHALARRGVFALGVDIAPAAVRHARRGGARVVEGSIFGPLPGPGSWRTALLLDGNIGIGGRPALLLRRIGELLRPDGQVLVELDPDDGATGDPRRVRLEDRDVASAWFTWARVAPHAIDRPAQAAGMRLVDRWDDDGRRFCALARS</sequence>
<evidence type="ECO:0000259" key="1">
    <source>
        <dbReference type="Pfam" id="PF13649"/>
    </source>
</evidence>
<protein>
    <recommendedName>
        <fullName evidence="1">Methyltransferase domain-containing protein</fullName>
    </recommendedName>
</protein>
<evidence type="ECO:0000313" key="3">
    <source>
        <dbReference type="Proteomes" id="UP000005143"/>
    </source>
</evidence>
<proteinExistence type="predicted"/>
<dbReference type="RefSeq" id="WP_007570333.1">
    <property type="nucleotide sequence ID" value="NZ_AGUD01000012.1"/>
</dbReference>